<keyword evidence="2" id="KW-0472">Membrane</keyword>
<organism evidence="4 5">
    <name type="scientific">Niastella caeni</name>
    <dbReference type="NCBI Taxonomy" id="2569763"/>
    <lineage>
        <taxon>Bacteria</taxon>
        <taxon>Pseudomonadati</taxon>
        <taxon>Bacteroidota</taxon>
        <taxon>Chitinophagia</taxon>
        <taxon>Chitinophagales</taxon>
        <taxon>Chitinophagaceae</taxon>
        <taxon>Niastella</taxon>
    </lineage>
</organism>
<evidence type="ECO:0000256" key="2">
    <source>
        <dbReference type="SAM" id="Phobius"/>
    </source>
</evidence>
<keyword evidence="2" id="KW-1133">Transmembrane helix</keyword>
<dbReference type="PANTHER" id="PTHR46797">
    <property type="entry name" value="HTH-TYPE TRANSCRIPTIONAL REGULATOR"/>
    <property type="match status" value="1"/>
</dbReference>
<evidence type="ECO:0000259" key="3">
    <source>
        <dbReference type="PROSITE" id="PS50943"/>
    </source>
</evidence>
<evidence type="ECO:0000313" key="5">
    <source>
        <dbReference type="Proteomes" id="UP000306918"/>
    </source>
</evidence>
<dbReference type="InterPro" id="IPR010982">
    <property type="entry name" value="Lambda_DNA-bd_dom_sf"/>
</dbReference>
<accession>A0A4S8I1U3</accession>
<keyword evidence="5" id="KW-1185">Reference proteome</keyword>
<dbReference type="InterPro" id="IPR050807">
    <property type="entry name" value="TransReg_Diox_bact_type"/>
</dbReference>
<proteinExistence type="predicted"/>
<reference evidence="4 5" key="1">
    <citation type="submission" date="2019-04" db="EMBL/GenBank/DDBJ databases">
        <title>Niastella caeni sp. nov., isolated from activated sludge.</title>
        <authorList>
            <person name="Sheng M."/>
        </authorList>
    </citation>
    <scope>NUCLEOTIDE SEQUENCE [LARGE SCALE GENOMIC DNA]</scope>
    <source>
        <strain evidence="4 5">HX-2-15</strain>
    </source>
</reference>
<sequence>MPANDWCCITLLLKRRHIFFLFANIGIWIHICIHKILSVNDFWPVKNPASIKAFATHLRVLREKAGMSQQELADTAEVSKITIQRIENAKYSVTLDTLISIAEALNVPLKKLVDY</sequence>
<keyword evidence="2" id="KW-0812">Transmembrane</keyword>
<dbReference type="Proteomes" id="UP000306918">
    <property type="component" value="Unassembled WGS sequence"/>
</dbReference>
<dbReference type="RefSeq" id="WP_136577237.1">
    <property type="nucleotide sequence ID" value="NZ_STFF01000002.1"/>
</dbReference>
<protein>
    <submittedName>
        <fullName evidence="4">Helix-turn-helix transcriptional regulator</fullName>
    </submittedName>
</protein>
<dbReference type="SMART" id="SM00530">
    <property type="entry name" value="HTH_XRE"/>
    <property type="match status" value="1"/>
</dbReference>
<dbReference type="CDD" id="cd00093">
    <property type="entry name" value="HTH_XRE"/>
    <property type="match status" value="1"/>
</dbReference>
<name>A0A4S8I1U3_9BACT</name>
<dbReference type="AlphaFoldDB" id="A0A4S8I1U3"/>
<dbReference type="GO" id="GO:0003700">
    <property type="term" value="F:DNA-binding transcription factor activity"/>
    <property type="evidence" value="ECO:0007669"/>
    <property type="project" value="TreeGrafter"/>
</dbReference>
<evidence type="ECO:0000313" key="4">
    <source>
        <dbReference type="EMBL" id="THU40484.1"/>
    </source>
</evidence>
<keyword evidence="1" id="KW-0238">DNA-binding</keyword>
<dbReference type="GO" id="GO:0003677">
    <property type="term" value="F:DNA binding"/>
    <property type="evidence" value="ECO:0007669"/>
    <property type="project" value="UniProtKB-KW"/>
</dbReference>
<dbReference type="PROSITE" id="PS50943">
    <property type="entry name" value="HTH_CROC1"/>
    <property type="match status" value="1"/>
</dbReference>
<feature type="domain" description="HTH cro/C1-type" evidence="3">
    <location>
        <begin position="58"/>
        <end position="112"/>
    </location>
</feature>
<dbReference type="InterPro" id="IPR001387">
    <property type="entry name" value="Cro/C1-type_HTH"/>
</dbReference>
<feature type="transmembrane region" description="Helical" evidence="2">
    <location>
        <begin position="18"/>
        <end position="37"/>
    </location>
</feature>
<dbReference type="Pfam" id="PF01381">
    <property type="entry name" value="HTH_3"/>
    <property type="match status" value="1"/>
</dbReference>
<dbReference type="SUPFAM" id="SSF47413">
    <property type="entry name" value="lambda repressor-like DNA-binding domains"/>
    <property type="match status" value="1"/>
</dbReference>
<dbReference type="OrthoDB" id="1122334at2"/>
<dbReference type="EMBL" id="STFF01000002">
    <property type="protein sequence ID" value="THU40484.1"/>
    <property type="molecule type" value="Genomic_DNA"/>
</dbReference>
<evidence type="ECO:0000256" key="1">
    <source>
        <dbReference type="ARBA" id="ARBA00023125"/>
    </source>
</evidence>
<gene>
    <name evidence="4" type="ORF">FAM09_11530</name>
</gene>
<comment type="caution">
    <text evidence="4">The sequence shown here is derived from an EMBL/GenBank/DDBJ whole genome shotgun (WGS) entry which is preliminary data.</text>
</comment>
<dbReference type="PANTHER" id="PTHR46797:SF1">
    <property type="entry name" value="METHYLPHOSPHONATE SYNTHASE"/>
    <property type="match status" value="1"/>
</dbReference>
<dbReference type="Gene3D" id="1.10.260.40">
    <property type="entry name" value="lambda repressor-like DNA-binding domains"/>
    <property type="match status" value="1"/>
</dbReference>
<dbReference type="GO" id="GO:0005829">
    <property type="term" value="C:cytosol"/>
    <property type="evidence" value="ECO:0007669"/>
    <property type="project" value="TreeGrafter"/>
</dbReference>